<dbReference type="Pfam" id="PF07730">
    <property type="entry name" value="HisKA_3"/>
    <property type="match status" value="1"/>
</dbReference>
<evidence type="ECO:0000256" key="1">
    <source>
        <dbReference type="ARBA" id="ARBA00000085"/>
    </source>
</evidence>
<keyword evidence="4" id="KW-0808">Transferase</keyword>
<keyword evidence="9" id="KW-0812">Transmembrane</keyword>
<keyword evidence="9" id="KW-0472">Membrane</keyword>
<feature type="transmembrane region" description="Helical" evidence="9">
    <location>
        <begin position="67"/>
        <end position="91"/>
    </location>
</feature>
<proteinExistence type="predicted"/>
<gene>
    <name evidence="11" type="ORF">Voc01_081910</name>
</gene>
<dbReference type="InterPro" id="IPR036890">
    <property type="entry name" value="HATPase_C_sf"/>
</dbReference>
<evidence type="ECO:0000256" key="5">
    <source>
        <dbReference type="ARBA" id="ARBA00022741"/>
    </source>
</evidence>
<evidence type="ECO:0000313" key="12">
    <source>
        <dbReference type="Proteomes" id="UP000635606"/>
    </source>
</evidence>
<keyword evidence="12" id="KW-1185">Reference proteome</keyword>
<feature type="domain" description="Signal transduction histidine kinase subgroup 3 dimerisation and phosphoacceptor" evidence="10">
    <location>
        <begin position="173"/>
        <end position="239"/>
    </location>
</feature>
<keyword evidence="9" id="KW-1133">Transmembrane helix</keyword>
<dbReference type="SUPFAM" id="SSF55874">
    <property type="entry name" value="ATPase domain of HSP90 chaperone/DNA topoisomerase II/histidine kinase"/>
    <property type="match status" value="1"/>
</dbReference>
<feature type="transmembrane region" description="Helical" evidence="9">
    <location>
        <begin position="103"/>
        <end position="122"/>
    </location>
</feature>
<evidence type="ECO:0000256" key="3">
    <source>
        <dbReference type="ARBA" id="ARBA00022553"/>
    </source>
</evidence>
<dbReference type="GO" id="GO:0005524">
    <property type="term" value="F:ATP binding"/>
    <property type="evidence" value="ECO:0007669"/>
    <property type="project" value="UniProtKB-KW"/>
</dbReference>
<feature type="transmembrane region" description="Helical" evidence="9">
    <location>
        <begin position="42"/>
        <end position="61"/>
    </location>
</feature>
<dbReference type="GO" id="GO:0046983">
    <property type="term" value="F:protein dimerization activity"/>
    <property type="evidence" value="ECO:0007669"/>
    <property type="project" value="InterPro"/>
</dbReference>
<evidence type="ECO:0000259" key="10">
    <source>
        <dbReference type="Pfam" id="PF07730"/>
    </source>
</evidence>
<evidence type="ECO:0000256" key="6">
    <source>
        <dbReference type="ARBA" id="ARBA00022777"/>
    </source>
</evidence>
<protein>
    <recommendedName>
        <fullName evidence="2">histidine kinase</fullName>
        <ecNumber evidence="2">2.7.13.3</ecNumber>
    </recommendedName>
</protein>
<evidence type="ECO:0000256" key="7">
    <source>
        <dbReference type="ARBA" id="ARBA00022840"/>
    </source>
</evidence>
<reference evidence="11" key="1">
    <citation type="submission" date="2021-01" db="EMBL/GenBank/DDBJ databases">
        <title>Whole genome shotgun sequence of Virgisporangium ochraceum NBRC 16418.</title>
        <authorList>
            <person name="Komaki H."/>
            <person name="Tamura T."/>
        </authorList>
    </citation>
    <scope>NUCLEOTIDE SEQUENCE</scope>
    <source>
        <strain evidence="11">NBRC 16418</strain>
    </source>
</reference>
<dbReference type="GO" id="GO:0016020">
    <property type="term" value="C:membrane"/>
    <property type="evidence" value="ECO:0007669"/>
    <property type="project" value="InterPro"/>
</dbReference>
<dbReference type="Proteomes" id="UP000635606">
    <property type="component" value="Unassembled WGS sequence"/>
</dbReference>
<evidence type="ECO:0000256" key="8">
    <source>
        <dbReference type="ARBA" id="ARBA00023012"/>
    </source>
</evidence>
<dbReference type="PANTHER" id="PTHR24421:SF10">
    <property type="entry name" value="NITRATE_NITRITE SENSOR PROTEIN NARQ"/>
    <property type="match status" value="1"/>
</dbReference>
<feature type="transmembrane region" description="Helical" evidence="9">
    <location>
        <begin position="134"/>
        <end position="154"/>
    </location>
</feature>
<evidence type="ECO:0000313" key="11">
    <source>
        <dbReference type="EMBL" id="GIJ73274.1"/>
    </source>
</evidence>
<feature type="transmembrane region" description="Helical" evidence="9">
    <location>
        <begin position="13"/>
        <end position="30"/>
    </location>
</feature>
<dbReference type="Gene3D" id="3.30.565.10">
    <property type="entry name" value="Histidine kinase-like ATPase, C-terminal domain"/>
    <property type="match status" value="1"/>
</dbReference>
<comment type="caution">
    <text evidence="11">The sequence shown here is derived from an EMBL/GenBank/DDBJ whole genome shotgun (WGS) entry which is preliminary data.</text>
</comment>
<dbReference type="PANTHER" id="PTHR24421">
    <property type="entry name" value="NITRATE/NITRITE SENSOR PROTEIN NARX-RELATED"/>
    <property type="match status" value="1"/>
</dbReference>
<evidence type="ECO:0000256" key="4">
    <source>
        <dbReference type="ARBA" id="ARBA00022679"/>
    </source>
</evidence>
<dbReference type="GO" id="GO:0000155">
    <property type="term" value="F:phosphorelay sensor kinase activity"/>
    <property type="evidence" value="ECO:0007669"/>
    <property type="project" value="InterPro"/>
</dbReference>
<dbReference type="CDD" id="cd16917">
    <property type="entry name" value="HATPase_UhpB-NarQ-NarX-like"/>
    <property type="match status" value="1"/>
</dbReference>
<dbReference type="RefSeq" id="WP_203933105.1">
    <property type="nucleotide sequence ID" value="NZ_BOPH01000113.1"/>
</dbReference>
<dbReference type="EC" id="2.7.13.3" evidence="2"/>
<organism evidence="11 12">
    <name type="scientific">Virgisporangium ochraceum</name>
    <dbReference type="NCBI Taxonomy" id="65505"/>
    <lineage>
        <taxon>Bacteria</taxon>
        <taxon>Bacillati</taxon>
        <taxon>Actinomycetota</taxon>
        <taxon>Actinomycetes</taxon>
        <taxon>Micromonosporales</taxon>
        <taxon>Micromonosporaceae</taxon>
        <taxon>Virgisporangium</taxon>
    </lineage>
</organism>
<sequence>MTSGNRRAAAAEVGLAAGLIALGLVTLPFVDRLRTDDRTPDLLAVALVVVAAGVTVARRRWPVPTLVVATAAVSAYLVIGYPYGPVLAAVAVSVHSVARRLRLVPAAVACAVALLVLVLHVFTNPAALDGAAGLIPASAWVAIPFTVGVARRMVQEAVARERAESERRLVDAERLRLAQEVHDVVGHGLAAIRMQADIALHLQKTKPGQAHVALEAISRASSDALAELRTTLAAISPAQAGDPDSRAPMPGLARVEELRRRVEDAGVTVDLAVHGPPRALPAAADLAAYRILQESLTNVVKHSPHPMATVEIAYRADAVTVTVANQDLAAGDHVEGFGIAGMRRRASHLGGTLTAGPARPGIFEVRATLPCATVR</sequence>
<dbReference type="AlphaFoldDB" id="A0A8J3ZZY5"/>
<keyword evidence="8" id="KW-0902">Two-component regulatory system</keyword>
<dbReference type="InterPro" id="IPR011712">
    <property type="entry name" value="Sig_transdc_His_kin_sub3_dim/P"/>
</dbReference>
<keyword evidence="5" id="KW-0547">Nucleotide-binding</keyword>
<evidence type="ECO:0000256" key="2">
    <source>
        <dbReference type="ARBA" id="ARBA00012438"/>
    </source>
</evidence>
<keyword evidence="6 11" id="KW-0418">Kinase</keyword>
<name>A0A8J3ZZY5_9ACTN</name>
<dbReference type="EMBL" id="BOPH01000113">
    <property type="protein sequence ID" value="GIJ73274.1"/>
    <property type="molecule type" value="Genomic_DNA"/>
</dbReference>
<dbReference type="InterPro" id="IPR050482">
    <property type="entry name" value="Sensor_HK_TwoCompSys"/>
</dbReference>
<evidence type="ECO:0000256" key="9">
    <source>
        <dbReference type="SAM" id="Phobius"/>
    </source>
</evidence>
<comment type="catalytic activity">
    <reaction evidence="1">
        <text>ATP + protein L-histidine = ADP + protein N-phospho-L-histidine.</text>
        <dbReference type="EC" id="2.7.13.3"/>
    </reaction>
</comment>
<dbReference type="Gene3D" id="1.20.5.1930">
    <property type="match status" value="1"/>
</dbReference>
<accession>A0A8J3ZZY5</accession>
<keyword evidence="3" id="KW-0597">Phosphoprotein</keyword>
<keyword evidence="7" id="KW-0067">ATP-binding</keyword>